<dbReference type="PANTHER" id="PTHR31728:SF5">
    <property type="entry name" value="OS07G0540200 PROTEIN"/>
    <property type="match status" value="1"/>
</dbReference>
<dbReference type="RefSeq" id="XP_020893394.1">
    <property type="nucleotide sequence ID" value="XM_021037735.2"/>
</dbReference>
<evidence type="ECO:0000313" key="3">
    <source>
        <dbReference type="Proteomes" id="UP000887567"/>
    </source>
</evidence>
<keyword evidence="3" id="KW-1185">Reference proteome</keyword>
<feature type="compositionally biased region" description="Basic residues" evidence="1">
    <location>
        <begin position="307"/>
        <end position="317"/>
    </location>
</feature>
<dbReference type="PRINTS" id="PR02051">
    <property type="entry name" value="PROTEINF175"/>
</dbReference>
<name>A0A913WSE9_EXADI</name>
<dbReference type="GeneID" id="110232521"/>
<sequence>MEVCVSGAVWSSLLLELANSKGDSEGFLIGEVNTRAVTNISDTSSQHLTYERVSTIQGLIPCYNTFSFYDNVGRIDHKKLQNTVLKHNKNIIGWYKFRRNTQSIVSMREHHIHHNLINEMRFSPCREFLFIIFTASIEKEFSVHSINYTIYTSSSKNSLFDSHELKVINLGDTSHSEYKAQPDTIRTASKLFEEVTDAYREDFMDKDGCLQQPLSSHSMYISLVTKMKDILCDVRDSESTVSVMAQQVESLREKVEAIKSRELEKRRVIEENEVKTAQLIDINDTENTSERSSKKERVVEGAEGSSKKSRRHSHQSKSRQMEPMETDILIDLSDDTMDKTPRASLPLNGAVVYQNATKEARNDTAGHNDDDSDETQDYSLPNDKQDTTYQQQSVMESMSPTY</sequence>
<dbReference type="CDD" id="cd23519">
    <property type="entry name" value="Abraxas-like_domain"/>
    <property type="match status" value="1"/>
</dbReference>
<dbReference type="EnsemblMetazoa" id="XM_021037735.2">
    <property type="protein sequence ID" value="XP_020893394.1"/>
    <property type="gene ID" value="LOC110232521"/>
</dbReference>
<evidence type="ECO:0000256" key="1">
    <source>
        <dbReference type="SAM" id="MobiDB-lite"/>
    </source>
</evidence>
<dbReference type="PANTHER" id="PTHR31728">
    <property type="entry name" value="ABRAXAS FAMILY MEMBER"/>
    <property type="match status" value="1"/>
</dbReference>
<proteinExistence type="predicted"/>
<feature type="region of interest" description="Disordered" evidence="1">
    <location>
        <begin position="337"/>
        <end position="402"/>
    </location>
</feature>
<feature type="compositionally biased region" description="Basic and acidic residues" evidence="1">
    <location>
        <begin position="358"/>
        <end position="369"/>
    </location>
</feature>
<dbReference type="GO" id="GO:0005634">
    <property type="term" value="C:nucleus"/>
    <property type="evidence" value="ECO:0007669"/>
    <property type="project" value="TreeGrafter"/>
</dbReference>
<reference evidence="2" key="1">
    <citation type="submission" date="2022-11" db="UniProtKB">
        <authorList>
            <consortium name="EnsemblMetazoa"/>
        </authorList>
    </citation>
    <scope>IDENTIFICATION</scope>
</reference>
<evidence type="ECO:0000313" key="2">
    <source>
        <dbReference type="EnsemblMetazoa" id="XP_020893394.1"/>
    </source>
</evidence>
<dbReference type="Pfam" id="PF21125">
    <property type="entry name" value="MPN_2A_DUB_like"/>
    <property type="match status" value="1"/>
</dbReference>
<dbReference type="InterPro" id="IPR023238">
    <property type="entry name" value="FAM175"/>
</dbReference>
<dbReference type="AlphaFoldDB" id="A0A913WSE9"/>
<dbReference type="OMA" id="HHDPCAQ"/>
<feature type="compositionally biased region" description="Basic and acidic residues" evidence="1">
    <location>
        <begin position="288"/>
        <end position="300"/>
    </location>
</feature>
<dbReference type="KEGG" id="epa:110232521"/>
<organism evidence="2 3">
    <name type="scientific">Exaiptasia diaphana</name>
    <name type="common">Tropical sea anemone</name>
    <name type="synonym">Aiptasia pulchella</name>
    <dbReference type="NCBI Taxonomy" id="2652724"/>
    <lineage>
        <taxon>Eukaryota</taxon>
        <taxon>Metazoa</taxon>
        <taxon>Cnidaria</taxon>
        <taxon>Anthozoa</taxon>
        <taxon>Hexacorallia</taxon>
        <taxon>Actiniaria</taxon>
        <taxon>Aiptasiidae</taxon>
        <taxon>Exaiptasia</taxon>
    </lineage>
</organism>
<feature type="compositionally biased region" description="Polar residues" evidence="1">
    <location>
        <begin position="387"/>
        <end position="402"/>
    </location>
</feature>
<accession>A0A913WSE9</accession>
<dbReference type="GO" id="GO:0031593">
    <property type="term" value="F:polyubiquitin modification-dependent protein binding"/>
    <property type="evidence" value="ECO:0007669"/>
    <property type="project" value="TreeGrafter"/>
</dbReference>
<feature type="region of interest" description="Disordered" evidence="1">
    <location>
        <begin position="280"/>
        <end position="325"/>
    </location>
</feature>
<dbReference type="Proteomes" id="UP000887567">
    <property type="component" value="Unplaced"/>
</dbReference>
<protein>
    <submittedName>
        <fullName evidence="2">Uncharacterized protein</fullName>
    </submittedName>
</protein>
<dbReference type="OrthoDB" id="6358435at2759"/>